<evidence type="ECO:0000313" key="4">
    <source>
        <dbReference type="Proteomes" id="UP000799291"/>
    </source>
</evidence>
<accession>A0A6G1IZZ2</accession>
<protein>
    <submittedName>
        <fullName evidence="3">Uncharacterized protein</fullName>
    </submittedName>
</protein>
<dbReference type="Proteomes" id="UP000799291">
    <property type="component" value="Unassembled WGS sequence"/>
</dbReference>
<feature type="compositionally biased region" description="Acidic residues" evidence="1">
    <location>
        <begin position="129"/>
        <end position="154"/>
    </location>
</feature>
<keyword evidence="2" id="KW-0732">Signal</keyword>
<name>A0A6G1IZZ2_9PLEO</name>
<feature type="signal peptide" evidence="2">
    <location>
        <begin position="1"/>
        <end position="22"/>
    </location>
</feature>
<sequence length="154" mass="17951">MSTGNRWLITAFIRIFVFEALGLRHTCCDIDRINHYGYQNMHIPPTPRYPPATLRRIQKEDAYLMDLLEKLVLTLDADYDAFDGDLKAFIENCVEPELEKKLKEIRKEDEDEFGQGRRELGVAMKVYSDDEEEKEEIEDVESDDEPEVSSDEEG</sequence>
<dbReference type="OrthoDB" id="1577640at2759"/>
<feature type="chain" id="PRO_5026278398" evidence="2">
    <location>
        <begin position="23"/>
        <end position="154"/>
    </location>
</feature>
<dbReference type="EMBL" id="MU005583">
    <property type="protein sequence ID" value="KAF2683827.1"/>
    <property type="molecule type" value="Genomic_DNA"/>
</dbReference>
<evidence type="ECO:0000313" key="3">
    <source>
        <dbReference type="EMBL" id="KAF2683827.1"/>
    </source>
</evidence>
<evidence type="ECO:0000256" key="1">
    <source>
        <dbReference type="SAM" id="MobiDB-lite"/>
    </source>
</evidence>
<feature type="compositionally biased region" description="Basic and acidic residues" evidence="1">
    <location>
        <begin position="107"/>
        <end position="120"/>
    </location>
</feature>
<organism evidence="3 4">
    <name type="scientific">Lentithecium fluviatile CBS 122367</name>
    <dbReference type="NCBI Taxonomy" id="1168545"/>
    <lineage>
        <taxon>Eukaryota</taxon>
        <taxon>Fungi</taxon>
        <taxon>Dikarya</taxon>
        <taxon>Ascomycota</taxon>
        <taxon>Pezizomycotina</taxon>
        <taxon>Dothideomycetes</taxon>
        <taxon>Pleosporomycetidae</taxon>
        <taxon>Pleosporales</taxon>
        <taxon>Massarineae</taxon>
        <taxon>Lentitheciaceae</taxon>
        <taxon>Lentithecium</taxon>
    </lineage>
</organism>
<proteinExistence type="predicted"/>
<feature type="region of interest" description="Disordered" evidence="1">
    <location>
        <begin position="107"/>
        <end position="154"/>
    </location>
</feature>
<dbReference type="AlphaFoldDB" id="A0A6G1IZZ2"/>
<evidence type="ECO:0000256" key="2">
    <source>
        <dbReference type="SAM" id="SignalP"/>
    </source>
</evidence>
<keyword evidence="4" id="KW-1185">Reference proteome</keyword>
<gene>
    <name evidence="3" type="ORF">K458DRAFT_389749</name>
</gene>
<reference evidence="3" key="1">
    <citation type="journal article" date="2020" name="Stud. Mycol.">
        <title>101 Dothideomycetes genomes: a test case for predicting lifestyles and emergence of pathogens.</title>
        <authorList>
            <person name="Haridas S."/>
            <person name="Albert R."/>
            <person name="Binder M."/>
            <person name="Bloem J."/>
            <person name="Labutti K."/>
            <person name="Salamov A."/>
            <person name="Andreopoulos B."/>
            <person name="Baker S."/>
            <person name="Barry K."/>
            <person name="Bills G."/>
            <person name="Bluhm B."/>
            <person name="Cannon C."/>
            <person name="Castanera R."/>
            <person name="Culley D."/>
            <person name="Daum C."/>
            <person name="Ezra D."/>
            <person name="Gonzalez J."/>
            <person name="Henrissat B."/>
            <person name="Kuo A."/>
            <person name="Liang C."/>
            <person name="Lipzen A."/>
            <person name="Lutzoni F."/>
            <person name="Magnuson J."/>
            <person name="Mondo S."/>
            <person name="Nolan M."/>
            <person name="Ohm R."/>
            <person name="Pangilinan J."/>
            <person name="Park H.-J."/>
            <person name="Ramirez L."/>
            <person name="Alfaro M."/>
            <person name="Sun H."/>
            <person name="Tritt A."/>
            <person name="Yoshinaga Y."/>
            <person name="Zwiers L.-H."/>
            <person name="Turgeon B."/>
            <person name="Goodwin S."/>
            <person name="Spatafora J."/>
            <person name="Crous P."/>
            <person name="Grigoriev I."/>
        </authorList>
    </citation>
    <scope>NUCLEOTIDE SEQUENCE</scope>
    <source>
        <strain evidence="3">CBS 122367</strain>
    </source>
</reference>